<dbReference type="Proteomes" id="UP000824102">
    <property type="component" value="Unassembled WGS sequence"/>
</dbReference>
<sequence>MEDSSKELTYQEKVKLLMAETYWSSQTLNGKLAPFTVADGPLGLRRAMELSDGGGKGCYPSVAYPCAQTLSMTWDLSLAREMGNCLAYDCIDLGVDILLGPGINIKRTPVAGRNFEYFSEDPYLSGVFAKAYVEGVQEKHVGATVKHYCANNLEYCRHYASSEVSEETLREIYLKAFEIAVQAHPCMVMTSYNLVNGVRMSENQHLIDILRKDFGFDGVIVSDWEACKDAAKSITAGMTMIFPYNEERGRELDEIARTHSISENLIDDAAQKIVRLSERCQSERAKRRTEKSVEERIAVAEKIAEEGIVLLKNNGVLPLKKEADVLMTGAPCKTYYAGEGSSKVVPNSVFEPLDAAYTALGGKVRYCRSTYFELMSPWMNRLCGSDIPVCCKMAEQADVTIICVGDEPGVESEFYDREKITLSKVEEQAILDISAHAKKTVVIVYAGAPINMTAWINKADAVVWGGFGGQCSAKAIAKVLLGDVNPSGRLTETFPLHSSDIPAEQSYRDSFLIKYSEGANIGYRYFDPYNKPVLFPFGYGLSYSEFAYSDLFITVSGGEILVSFSVENISRRDGKEVAQVYAGCACKEYPSKELKGFEKISLCASEKKRVTVRIGVDSLRHYTNGTWRHVSDEYTIYVCKSVSDVQLSSKIKI</sequence>
<dbReference type="Pfam" id="PF00933">
    <property type="entry name" value="Glyco_hydro_3"/>
    <property type="match status" value="1"/>
</dbReference>
<dbReference type="GO" id="GO:0004553">
    <property type="term" value="F:hydrolase activity, hydrolyzing O-glycosyl compounds"/>
    <property type="evidence" value="ECO:0007669"/>
    <property type="project" value="InterPro"/>
</dbReference>
<reference evidence="6" key="2">
    <citation type="submission" date="2021-04" db="EMBL/GenBank/DDBJ databases">
        <authorList>
            <person name="Gilroy R."/>
        </authorList>
    </citation>
    <scope>NUCLEOTIDE SEQUENCE</scope>
    <source>
        <strain evidence="6">ChiW7-2402</strain>
    </source>
</reference>
<dbReference type="InterPro" id="IPR013783">
    <property type="entry name" value="Ig-like_fold"/>
</dbReference>
<dbReference type="PANTHER" id="PTHR42715:SF10">
    <property type="entry name" value="BETA-GLUCOSIDASE"/>
    <property type="match status" value="1"/>
</dbReference>
<proteinExistence type="inferred from homology"/>
<evidence type="ECO:0000256" key="1">
    <source>
        <dbReference type="ARBA" id="ARBA00005336"/>
    </source>
</evidence>
<dbReference type="InterPro" id="IPR036962">
    <property type="entry name" value="Glyco_hydro_3_N_sf"/>
</dbReference>
<comment type="similarity">
    <text evidence="1 4">Belongs to the glycosyl hydrolase 3 family.</text>
</comment>
<keyword evidence="4" id="KW-0326">Glycosidase</keyword>
<keyword evidence="2 4" id="KW-0378">Hydrolase</keyword>
<dbReference type="InterPro" id="IPR036881">
    <property type="entry name" value="Glyco_hydro_3_C_sf"/>
</dbReference>
<gene>
    <name evidence="6" type="ORF">H9964_05370</name>
</gene>
<evidence type="ECO:0000256" key="3">
    <source>
        <dbReference type="ARBA" id="ARBA00023277"/>
    </source>
</evidence>
<keyword evidence="3" id="KW-0119">Carbohydrate metabolism</keyword>
<accession>A0A9D2G4F3</accession>
<dbReference type="InterPro" id="IPR050288">
    <property type="entry name" value="Cellulose_deg_GH3"/>
</dbReference>
<dbReference type="SUPFAM" id="SSF51445">
    <property type="entry name" value="(Trans)glycosidases"/>
    <property type="match status" value="1"/>
</dbReference>
<dbReference type="Gene3D" id="2.60.40.10">
    <property type="entry name" value="Immunoglobulins"/>
    <property type="match status" value="1"/>
</dbReference>
<dbReference type="PANTHER" id="PTHR42715">
    <property type="entry name" value="BETA-GLUCOSIDASE"/>
    <property type="match status" value="1"/>
</dbReference>
<dbReference type="InterPro" id="IPR019800">
    <property type="entry name" value="Glyco_hydro_3_AS"/>
</dbReference>
<dbReference type="PROSITE" id="PS00775">
    <property type="entry name" value="GLYCOSYL_HYDROL_F3"/>
    <property type="match status" value="1"/>
</dbReference>
<feature type="domain" description="Fibronectin type III-like" evidence="5">
    <location>
        <begin position="576"/>
        <end position="642"/>
    </location>
</feature>
<evidence type="ECO:0000259" key="5">
    <source>
        <dbReference type="SMART" id="SM01217"/>
    </source>
</evidence>
<dbReference type="Pfam" id="PF01915">
    <property type="entry name" value="Glyco_hydro_3_C"/>
    <property type="match status" value="1"/>
</dbReference>
<dbReference type="Pfam" id="PF14310">
    <property type="entry name" value="Fn3-like"/>
    <property type="match status" value="1"/>
</dbReference>
<dbReference type="EMBL" id="DXBB01000074">
    <property type="protein sequence ID" value="HIZ72988.1"/>
    <property type="molecule type" value="Genomic_DNA"/>
</dbReference>
<dbReference type="InterPro" id="IPR001764">
    <property type="entry name" value="Glyco_hydro_3_N"/>
</dbReference>
<dbReference type="InterPro" id="IPR026891">
    <property type="entry name" value="Fn3-like"/>
</dbReference>
<evidence type="ECO:0000313" key="6">
    <source>
        <dbReference type="EMBL" id="HIZ72988.1"/>
    </source>
</evidence>
<name>A0A9D2G4F3_9FIRM</name>
<evidence type="ECO:0000256" key="4">
    <source>
        <dbReference type="RuleBase" id="RU361161"/>
    </source>
</evidence>
<dbReference type="SMART" id="SM01217">
    <property type="entry name" value="Fn3_like"/>
    <property type="match status" value="1"/>
</dbReference>
<dbReference type="Gene3D" id="3.20.20.300">
    <property type="entry name" value="Glycoside hydrolase, family 3, N-terminal domain"/>
    <property type="match status" value="1"/>
</dbReference>
<comment type="caution">
    <text evidence="6">The sequence shown here is derived from an EMBL/GenBank/DDBJ whole genome shotgun (WGS) entry which is preliminary data.</text>
</comment>
<dbReference type="PRINTS" id="PR00133">
    <property type="entry name" value="GLHYDRLASE3"/>
</dbReference>
<reference evidence="6" key="1">
    <citation type="journal article" date="2021" name="PeerJ">
        <title>Extensive microbial diversity within the chicken gut microbiome revealed by metagenomics and culture.</title>
        <authorList>
            <person name="Gilroy R."/>
            <person name="Ravi A."/>
            <person name="Getino M."/>
            <person name="Pursley I."/>
            <person name="Horton D.L."/>
            <person name="Alikhan N.F."/>
            <person name="Baker D."/>
            <person name="Gharbi K."/>
            <person name="Hall N."/>
            <person name="Watson M."/>
            <person name="Adriaenssens E.M."/>
            <person name="Foster-Nyarko E."/>
            <person name="Jarju S."/>
            <person name="Secka A."/>
            <person name="Antonio M."/>
            <person name="Oren A."/>
            <person name="Chaudhuri R.R."/>
            <person name="La Ragione R."/>
            <person name="Hildebrand F."/>
            <person name="Pallen M.J."/>
        </authorList>
    </citation>
    <scope>NUCLEOTIDE SEQUENCE</scope>
    <source>
        <strain evidence="6">ChiW7-2402</strain>
    </source>
</reference>
<protein>
    <submittedName>
        <fullName evidence="6">Glycoside hydrolase family 3 C-terminal domain-containing protein</fullName>
    </submittedName>
</protein>
<dbReference type="InterPro" id="IPR002772">
    <property type="entry name" value="Glyco_hydro_3_C"/>
</dbReference>
<organism evidence="6 7">
    <name type="scientific">Candidatus Gallimonas intestinavium</name>
    <dbReference type="NCBI Taxonomy" id="2838603"/>
    <lineage>
        <taxon>Bacteria</taxon>
        <taxon>Bacillati</taxon>
        <taxon>Bacillota</taxon>
        <taxon>Clostridia</taxon>
        <taxon>Candidatus Gallimonas</taxon>
    </lineage>
</organism>
<dbReference type="Gene3D" id="3.40.50.1700">
    <property type="entry name" value="Glycoside hydrolase family 3 C-terminal domain"/>
    <property type="match status" value="1"/>
</dbReference>
<dbReference type="GO" id="GO:0005975">
    <property type="term" value="P:carbohydrate metabolic process"/>
    <property type="evidence" value="ECO:0007669"/>
    <property type="project" value="InterPro"/>
</dbReference>
<dbReference type="AlphaFoldDB" id="A0A9D2G4F3"/>
<dbReference type="SUPFAM" id="SSF52279">
    <property type="entry name" value="Beta-D-glucan exohydrolase, C-terminal domain"/>
    <property type="match status" value="1"/>
</dbReference>
<evidence type="ECO:0000313" key="7">
    <source>
        <dbReference type="Proteomes" id="UP000824102"/>
    </source>
</evidence>
<evidence type="ECO:0000256" key="2">
    <source>
        <dbReference type="ARBA" id="ARBA00022801"/>
    </source>
</evidence>
<dbReference type="InterPro" id="IPR017853">
    <property type="entry name" value="GH"/>
</dbReference>